<name>A0A6J4H882_9PROT</name>
<dbReference type="InterPro" id="IPR036397">
    <property type="entry name" value="RNaseH_sf"/>
</dbReference>
<dbReference type="GO" id="GO:0003676">
    <property type="term" value="F:nucleic acid binding"/>
    <property type="evidence" value="ECO:0007669"/>
    <property type="project" value="InterPro"/>
</dbReference>
<dbReference type="AlphaFoldDB" id="A0A6J4H882"/>
<dbReference type="EMBL" id="CADCTG010000049">
    <property type="protein sequence ID" value="CAA9217044.1"/>
    <property type="molecule type" value="Genomic_DNA"/>
</dbReference>
<sequence length="192" mass="19912">MDNLPSHKVAGVRGAVEAARATLRHLPPYSPDLNLIEQVFAKLKALLRSEAARTVEALWAAIGRLLKRFQPAECARYLAHCTLPTAATHGQGDSALARASAKPSAPARRAEAVLAALTRQGVHRSTHDAEAGPATSMSPPPSKYLPGLARATWNAVRGSAKRGVAASVALGGGAGRLTYASALIPPIAAGHI</sequence>
<evidence type="ECO:0000259" key="2">
    <source>
        <dbReference type="Pfam" id="PF13358"/>
    </source>
</evidence>
<evidence type="ECO:0000256" key="1">
    <source>
        <dbReference type="SAM" id="MobiDB-lite"/>
    </source>
</evidence>
<proteinExistence type="predicted"/>
<evidence type="ECO:0000313" key="3">
    <source>
        <dbReference type="EMBL" id="CAA9217044.1"/>
    </source>
</evidence>
<gene>
    <name evidence="3" type="ORF">AVDCRST_MAG08-444</name>
</gene>
<dbReference type="Pfam" id="PF13358">
    <property type="entry name" value="DDE_3"/>
    <property type="match status" value="1"/>
</dbReference>
<accession>A0A6J4H882</accession>
<dbReference type="Gene3D" id="3.30.420.10">
    <property type="entry name" value="Ribonuclease H-like superfamily/Ribonuclease H"/>
    <property type="match status" value="1"/>
</dbReference>
<dbReference type="InterPro" id="IPR038717">
    <property type="entry name" value="Tc1-like_DDE_dom"/>
</dbReference>
<feature type="region of interest" description="Disordered" evidence="1">
    <location>
        <begin position="122"/>
        <end position="143"/>
    </location>
</feature>
<organism evidence="3">
    <name type="scientific">uncultured Acetobacteraceae bacterium</name>
    <dbReference type="NCBI Taxonomy" id="169975"/>
    <lineage>
        <taxon>Bacteria</taxon>
        <taxon>Pseudomonadati</taxon>
        <taxon>Pseudomonadota</taxon>
        <taxon>Alphaproteobacteria</taxon>
        <taxon>Acetobacterales</taxon>
        <taxon>Acetobacteraceae</taxon>
        <taxon>environmental samples</taxon>
    </lineage>
</organism>
<protein>
    <submittedName>
        <fullName evidence="3">Mobile element protein</fullName>
    </submittedName>
</protein>
<reference evidence="3" key="1">
    <citation type="submission" date="2020-02" db="EMBL/GenBank/DDBJ databases">
        <authorList>
            <person name="Meier V. D."/>
        </authorList>
    </citation>
    <scope>NUCLEOTIDE SEQUENCE</scope>
    <source>
        <strain evidence="3">AVDCRST_MAG08</strain>
    </source>
</reference>
<feature type="domain" description="Tc1-like transposase DDE" evidence="2">
    <location>
        <begin position="1"/>
        <end position="58"/>
    </location>
</feature>